<name>A4VCW2_TETTS</name>
<comment type="similarity">
    <text evidence="1">Belongs to the protein disulfide isomerase family.</text>
</comment>
<evidence type="ECO:0000313" key="7">
    <source>
        <dbReference type="EMBL" id="EDK31354.1"/>
    </source>
</evidence>
<evidence type="ECO:0000313" key="8">
    <source>
        <dbReference type="Proteomes" id="UP000009168"/>
    </source>
</evidence>
<dbReference type="PROSITE" id="PS51352">
    <property type="entry name" value="THIOREDOXIN_2"/>
    <property type="match status" value="1"/>
</dbReference>
<dbReference type="InParanoid" id="A4VCW2"/>
<keyword evidence="4" id="KW-0472">Membrane</keyword>
<feature type="transmembrane region" description="Helical" evidence="4">
    <location>
        <begin position="225"/>
        <end position="245"/>
    </location>
</feature>
<dbReference type="AlphaFoldDB" id="A4VCW2"/>
<keyword evidence="4" id="KW-1133">Transmembrane helix</keyword>
<keyword evidence="2 5" id="KW-0732">Signal</keyword>
<reference evidence="8" key="1">
    <citation type="journal article" date="2006" name="PLoS Biol.">
        <title>Macronuclear genome sequence of the ciliate Tetrahymena thermophila, a model eukaryote.</title>
        <authorList>
            <person name="Eisen J.A."/>
            <person name="Coyne R.S."/>
            <person name="Wu M."/>
            <person name="Wu D."/>
            <person name="Thiagarajan M."/>
            <person name="Wortman J.R."/>
            <person name="Badger J.H."/>
            <person name="Ren Q."/>
            <person name="Amedeo P."/>
            <person name="Jones K.M."/>
            <person name="Tallon L.J."/>
            <person name="Delcher A.L."/>
            <person name="Salzberg S.L."/>
            <person name="Silva J.C."/>
            <person name="Haas B.J."/>
            <person name="Majoros W.H."/>
            <person name="Farzad M."/>
            <person name="Carlton J.M."/>
            <person name="Smith R.K. Jr."/>
            <person name="Garg J."/>
            <person name="Pearlman R.E."/>
            <person name="Karrer K.M."/>
            <person name="Sun L."/>
            <person name="Manning G."/>
            <person name="Elde N.C."/>
            <person name="Turkewitz A.P."/>
            <person name="Asai D.J."/>
            <person name="Wilkes D.E."/>
            <person name="Wang Y."/>
            <person name="Cai H."/>
            <person name="Collins K."/>
            <person name="Stewart B.A."/>
            <person name="Lee S.R."/>
            <person name="Wilamowska K."/>
            <person name="Weinberg Z."/>
            <person name="Ruzzo W.L."/>
            <person name="Wloga D."/>
            <person name="Gaertig J."/>
            <person name="Frankel J."/>
            <person name="Tsao C.-C."/>
            <person name="Gorovsky M.A."/>
            <person name="Keeling P.J."/>
            <person name="Waller R.F."/>
            <person name="Patron N.J."/>
            <person name="Cherry J.M."/>
            <person name="Stover N.A."/>
            <person name="Krieger C.J."/>
            <person name="del Toro C."/>
            <person name="Ryder H.F."/>
            <person name="Williamson S.C."/>
            <person name="Barbeau R.A."/>
            <person name="Hamilton E.P."/>
            <person name="Orias E."/>
        </authorList>
    </citation>
    <scope>NUCLEOTIDE SEQUENCE [LARGE SCALE GENOMIC DNA]</scope>
    <source>
        <strain evidence="8">SB210</strain>
    </source>
</reference>
<dbReference type="CDD" id="cd02961">
    <property type="entry name" value="PDI_a_family"/>
    <property type="match status" value="1"/>
</dbReference>
<dbReference type="InterPro" id="IPR013766">
    <property type="entry name" value="Thioredoxin_domain"/>
</dbReference>
<dbReference type="EMBL" id="GG662443">
    <property type="protein sequence ID" value="EDK31354.1"/>
    <property type="molecule type" value="Genomic_DNA"/>
</dbReference>
<gene>
    <name evidence="7" type="ORF">TTHERM_00237609</name>
</gene>
<dbReference type="RefSeq" id="XP_001471027.1">
    <property type="nucleotide sequence ID" value="XM_001470977.2"/>
</dbReference>
<dbReference type="Pfam" id="PF00085">
    <property type="entry name" value="Thioredoxin"/>
    <property type="match status" value="1"/>
</dbReference>
<dbReference type="SUPFAM" id="SSF52833">
    <property type="entry name" value="Thioredoxin-like"/>
    <property type="match status" value="1"/>
</dbReference>
<accession>A4VCW2</accession>
<dbReference type="GO" id="GO:0003756">
    <property type="term" value="F:protein disulfide isomerase activity"/>
    <property type="evidence" value="ECO:0007669"/>
    <property type="project" value="TreeGrafter"/>
</dbReference>
<dbReference type="InterPro" id="IPR036249">
    <property type="entry name" value="Thioredoxin-like_sf"/>
</dbReference>
<protein>
    <submittedName>
        <fullName evidence="7">Thioredoxin</fullName>
    </submittedName>
</protein>
<dbReference type="HOGENOM" id="CLU_981704_0_0_1"/>
<feature type="signal peptide" evidence="5">
    <location>
        <begin position="1"/>
        <end position="19"/>
    </location>
</feature>
<evidence type="ECO:0000259" key="6">
    <source>
        <dbReference type="PROSITE" id="PS51352"/>
    </source>
</evidence>
<dbReference type="OrthoDB" id="72053at2759"/>
<dbReference type="PANTHER" id="PTHR45672:SF3">
    <property type="entry name" value="THIOREDOXIN DOMAIN-CONTAINING PROTEIN 5"/>
    <property type="match status" value="1"/>
</dbReference>
<dbReference type="InterPro" id="IPR017937">
    <property type="entry name" value="Thioredoxin_CS"/>
</dbReference>
<dbReference type="eggNOG" id="KOG0191">
    <property type="taxonomic scope" value="Eukaryota"/>
</dbReference>
<dbReference type="STRING" id="312017.A4VCW2"/>
<keyword evidence="8" id="KW-1185">Reference proteome</keyword>
<dbReference type="PROSITE" id="PS00194">
    <property type="entry name" value="THIOREDOXIN_1"/>
    <property type="match status" value="1"/>
</dbReference>
<dbReference type="Proteomes" id="UP000009168">
    <property type="component" value="Unassembled WGS sequence"/>
</dbReference>
<evidence type="ECO:0000256" key="2">
    <source>
        <dbReference type="ARBA" id="ARBA00022729"/>
    </source>
</evidence>
<evidence type="ECO:0000256" key="4">
    <source>
        <dbReference type="SAM" id="Phobius"/>
    </source>
</evidence>
<feature type="compositionally biased region" description="Basic and acidic residues" evidence="3">
    <location>
        <begin position="184"/>
        <end position="199"/>
    </location>
</feature>
<sequence length="284" mass="32935">MKINFIFALVIAFAVVAYADHSFIGTIVEQYDQVDFAQKTGIGLGKKKMKEDFFVMFYAGWCPHCQRFMPVWIELKKDNMQDNFIAVHCPDNHDLCEAFGVQGYPTLLLFNSKEYKYCQFSDKRDKETTLQFWKKKCEGAAMKEINFRVDTDFESEDEDEENEDEIQEASDLDGSKTIVNKNKNKTEDPNLDEDEKKKDVKNFRVQKNKAYQDKIMKFKDYFKKLGPLTVVMLIGLCILSVTFVCNKCCSYDQEDPFTKTVLKGADKKSKSGYQKQSNNSSYVL</sequence>
<dbReference type="Gene3D" id="3.40.30.10">
    <property type="entry name" value="Glutaredoxin"/>
    <property type="match status" value="1"/>
</dbReference>
<feature type="compositionally biased region" description="Acidic residues" evidence="3">
    <location>
        <begin position="153"/>
        <end position="171"/>
    </location>
</feature>
<organism evidence="7 8">
    <name type="scientific">Tetrahymena thermophila (strain SB210)</name>
    <dbReference type="NCBI Taxonomy" id="312017"/>
    <lineage>
        <taxon>Eukaryota</taxon>
        <taxon>Sar</taxon>
        <taxon>Alveolata</taxon>
        <taxon>Ciliophora</taxon>
        <taxon>Intramacronucleata</taxon>
        <taxon>Oligohymenophorea</taxon>
        <taxon>Hymenostomatida</taxon>
        <taxon>Tetrahymenina</taxon>
        <taxon>Tetrahymenidae</taxon>
        <taxon>Tetrahymena</taxon>
    </lineage>
</organism>
<feature type="chain" id="PRO_5002674025" evidence="5">
    <location>
        <begin position="20"/>
        <end position="284"/>
    </location>
</feature>
<keyword evidence="4" id="KW-0812">Transmembrane</keyword>
<dbReference type="InterPro" id="IPR051063">
    <property type="entry name" value="PDI"/>
</dbReference>
<dbReference type="PANTHER" id="PTHR45672">
    <property type="entry name" value="PROTEIN DISULFIDE-ISOMERASE C17H9.14C-RELATED"/>
    <property type="match status" value="1"/>
</dbReference>
<feature type="domain" description="Thioredoxin" evidence="6">
    <location>
        <begin position="9"/>
        <end position="138"/>
    </location>
</feature>
<evidence type="ECO:0000256" key="1">
    <source>
        <dbReference type="ARBA" id="ARBA00006347"/>
    </source>
</evidence>
<evidence type="ECO:0000256" key="3">
    <source>
        <dbReference type="SAM" id="MobiDB-lite"/>
    </source>
</evidence>
<dbReference type="GeneID" id="7829190"/>
<dbReference type="GO" id="GO:0006457">
    <property type="term" value="P:protein folding"/>
    <property type="evidence" value="ECO:0007669"/>
    <property type="project" value="TreeGrafter"/>
</dbReference>
<feature type="region of interest" description="Disordered" evidence="3">
    <location>
        <begin position="153"/>
        <end position="199"/>
    </location>
</feature>
<evidence type="ECO:0000256" key="5">
    <source>
        <dbReference type="SAM" id="SignalP"/>
    </source>
</evidence>
<proteinExistence type="inferred from homology"/>
<dbReference type="GO" id="GO:0005783">
    <property type="term" value="C:endoplasmic reticulum"/>
    <property type="evidence" value="ECO:0007669"/>
    <property type="project" value="TreeGrafter"/>
</dbReference>
<dbReference type="KEGG" id="tet:TTHERM_00237609"/>